<evidence type="ECO:0000313" key="1">
    <source>
        <dbReference type="EMBL" id="MFC4630110.1"/>
    </source>
</evidence>
<gene>
    <name evidence="1" type="ORF">ACFO6V_17815</name>
</gene>
<name>A0ABV9HMJ5_9MICO</name>
<organism evidence="1 2">
    <name type="scientific">Promicromonospora alba</name>
    <dbReference type="NCBI Taxonomy" id="1616110"/>
    <lineage>
        <taxon>Bacteria</taxon>
        <taxon>Bacillati</taxon>
        <taxon>Actinomycetota</taxon>
        <taxon>Actinomycetes</taxon>
        <taxon>Micrococcales</taxon>
        <taxon>Promicromonosporaceae</taxon>
        <taxon>Promicromonospora</taxon>
    </lineage>
</organism>
<protein>
    <submittedName>
        <fullName evidence="1">Uncharacterized protein</fullName>
    </submittedName>
</protein>
<dbReference type="EMBL" id="JBHSFI010000005">
    <property type="protein sequence ID" value="MFC4630110.1"/>
    <property type="molecule type" value="Genomic_DNA"/>
</dbReference>
<comment type="caution">
    <text evidence="1">The sequence shown here is derived from an EMBL/GenBank/DDBJ whole genome shotgun (WGS) entry which is preliminary data.</text>
</comment>
<evidence type="ECO:0000313" key="2">
    <source>
        <dbReference type="Proteomes" id="UP001596011"/>
    </source>
</evidence>
<dbReference type="RefSeq" id="WP_377137498.1">
    <property type="nucleotide sequence ID" value="NZ_JBHSFI010000005.1"/>
</dbReference>
<dbReference type="Proteomes" id="UP001596011">
    <property type="component" value="Unassembled WGS sequence"/>
</dbReference>
<reference evidence="2" key="1">
    <citation type="journal article" date="2019" name="Int. J. Syst. Evol. Microbiol.">
        <title>The Global Catalogue of Microorganisms (GCM) 10K type strain sequencing project: providing services to taxonomists for standard genome sequencing and annotation.</title>
        <authorList>
            <consortium name="The Broad Institute Genomics Platform"/>
            <consortium name="The Broad Institute Genome Sequencing Center for Infectious Disease"/>
            <person name="Wu L."/>
            <person name="Ma J."/>
        </authorList>
    </citation>
    <scope>NUCLEOTIDE SEQUENCE [LARGE SCALE GENOMIC DNA]</scope>
    <source>
        <strain evidence="2">CCUG 42722</strain>
    </source>
</reference>
<accession>A0ABV9HMJ5</accession>
<sequence length="278" mass="31651">MAQVNPWDDPIWHGFSRESSLASSLICSGINGLGRADYADRAGEYYVAFFALSAGIERLGKIIWSADRFVATGKPPEDRELRSIGHDISSLVRVVGEIADRRVPRRFEYPDDLLTGGIVDFLDSFAAASKGRYANFATISGEANGYEPVALWWTKVVTPILNRHFAGTAAEDKAEMYAHITHAMLNDRASIVHWNETGDQMTSIHELSMRSARNEVAQKYGRFYTLRLVRWMSDVYKETTNMAHSSPHLYALFGHHEWFSTFLVEDRFLRERKVWPLR</sequence>
<keyword evidence="2" id="KW-1185">Reference proteome</keyword>
<proteinExistence type="predicted"/>